<protein>
    <submittedName>
        <fullName evidence="1">Uncharacterized protein</fullName>
    </submittedName>
</protein>
<dbReference type="eggNOG" id="ENOG502RWZ7">
    <property type="taxonomic scope" value="Eukaryota"/>
</dbReference>
<organism evidence="1 2">
    <name type="scientific">Bipolaris oryzae ATCC 44560</name>
    <dbReference type="NCBI Taxonomy" id="930090"/>
    <lineage>
        <taxon>Eukaryota</taxon>
        <taxon>Fungi</taxon>
        <taxon>Dikarya</taxon>
        <taxon>Ascomycota</taxon>
        <taxon>Pezizomycotina</taxon>
        <taxon>Dothideomycetes</taxon>
        <taxon>Pleosporomycetidae</taxon>
        <taxon>Pleosporales</taxon>
        <taxon>Pleosporineae</taxon>
        <taxon>Pleosporaceae</taxon>
        <taxon>Bipolaris</taxon>
    </lineage>
</organism>
<dbReference type="RefSeq" id="XP_007686424.1">
    <property type="nucleotide sequence ID" value="XM_007688234.1"/>
</dbReference>
<accession>W6ZHZ4</accession>
<evidence type="ECO:0000313" key="1">
    <source>
        <dbReference type="EMBL" id="EUC47039.1"/>
    </source>
</evidence>
<dbReference type="OrthoDB" id="3741380at2759"/>
<evidence type="ECO:0000313" key="2">
    <source>
        <dbReference type="Proteomes" id="UP000054032"/>
    </source>
</evidence>
<dbReference type="Proteomes" id="UP000054032">
    <property type="component" value="Unassembled WGS sequence"/>
</dbReference>
<sequence>MPSTIPQPLFPDLPPELRNEIYTYLSSPVPDSQPLNSHLPLPLKTFTCKHTTIHLCPTHHGSTSLLSLSSPEAHEYSSWLLNNGISLHITIHFKGRINTFTLPHWSKKISTHLHKLARHHPWLAKVARYEIDVVWDPLDGALQSRHQKRRAAHVPLDMADALTQLMQRDVKAKQGCVVLRVHFEKRFAVLNALAERKFGVGVFLRDGERLAGFKRVLREVRIVPSNIVAERELGDVPAPGLRVVPLSGPEEEALMVVEEGVVKLSERTRGQMVVRRRRRTTTTSGVADGVWEYGRGEMEFPVCQILEECME</sequence>
<gene>
    <name evidence="1" type="ORF">COCMIDRAFT_91055</name>
</gene>
<dbReference type="EMBL" id="KI963957">
    <property type="protein sequence ID" value="EUC47039.1"/>
    <property type="molecule type" value="Genomic_DNA"/>
</dbReference>
<proteinExistence type="predicted"/>
<reference evidence="1 2" key="1">
    <citation type="journal article" date="2013" name="PLoS Genet.">
        <title>Comparative genome structure, secondary metabolite, and effector coding capacity across Cochliobolus pathogens.</title>
        <authorList>
            <person name="Condon B.J."/>
            <person name="Leng Y."/>
            <person name="Wu D."/>
            <person name="Bushley K.E."/>
            <person name="Ohm R.A."/>
            <person name="Otillar R."/>
            <person name="Martin J."/>
            <person name="Schackwitz W."/>
            <person name="Grimwood J."/>
            <person name="MohdZainudin N."/>
            <person name="Xue C."/>
            <person name="Wang R."/>
            <person name="Manning V.A."/>
            <person name="Dhillon B."/>
            <person name="Tu Z.J."/>
            <person name="Steffenson B.J."/>
            <person name="Salamov A."/>
            <person name="Sun H."/>
            <person name="Lowry S."/>
            <person name="LaButti K."/>
            <person name="Han J."/>
            <person name="Copeland A."/>
            <person name="Lindquist E."/>
            <person name="Barry K."/>
            <person name="Schmutz J."/>
            <person name="Baker S.E."/>
            <person name="Ciuffetti L.M."/>
            <person name="Grigoriev I.V."/>
            <person name="Zhong S."/>
            <person name="Turgeon B.G."/>
        </authorList>
    </citation>
    <scope>NUCLEOTIDE SEQUENCE [LARGE SCALE GENOMIC DNA]</scope>
    <source>
        <strain evidence="1 2">ATCC 44560</strain>
    </source>
</reference>
<dbReference type="AlphaFoldDB" id="W6ZHZ4"/>
<dbReference type="GeneID" id="19127811"/>
<dbReference type="HOGENOM" id="CLU_077733_0_0_1"/>
<dbReference type="KEGG" id="bor:COCMIDRAFT_91055"/>
<keyword evidence="2" id="KW-1185">Reference proteome</keyword>
<name>W6ZHZ4_COCMI</name>